<dbReference type="AlphaFoldDB" id="A0A938XVW9"/>
<evidence type="ECO:0000256" key="1">
    <source>
        <dbReference type="SAM" id="SignalP"/>
    </source>
</evidence>
<keyword evidence="4" id="KW-1185">Reference proteome</keyword>
<dbReference type="InterPro" id="IPR012854">
    <property type="entry name" value="Cu_amine_oxidase-like_N"/>
</dbReference>
<keyword evidence="1" id="KW-0732">Signal</keyword>
<comment type="caution">
    <text evidence="3">The sequence shown here is derived from an EMBL/GenBank/DDBJ whole genome shotgun (WGS) entry which is preliminary data.</text>
</comment>
<protein>
    <recommendedName>
        <fullName evidence="2">Copper amine oxidase-like N-terminal domain-containing protein</fullName>
    </recommendedName>
</protein>
<dbReference type="Proteomes" id="UP000717624">
    <property type="component" value="Unassembled WGS sequence"/>
</dbReference>
<evidence type="ECO:0000313" key="4">
    <source>
        <dbReference type="Proteomes" id="UP000717624"/>
    </source>
</evidence>
<organism evidence="3 4">
    <name type="scientific">Brevibacillus fulvus</name>
    <dbReference type="NCBI Taxonomy" id="1125967"/>
    <lineage>
        <taxon>Bacteria</taxon>
        <taxon>Bacillati</taxon>
        <taxon>Bacillota</taxon>
        <taxon>Bacilli</taxon>
        <taxon>Bacillales</taxon>
        <taxon>Paenibacillaceae</taxon>
        <taxon>Brevibacillus</taxon>
    </lineage>
</organism>
<reference evidence="3" key="1">
    <citation type="submission" date="2021-01" db="EMBL/GenBank/DDBJ databases">
        <title>Genomic Encyclopedia of Type Strains, Phase IV (KMG-IV): sequencing the most valuable type-strain genomes for metagenomic binning, comparative biology and taxonomic classification.</title>
        <authorList>
            <person name="Goeker M."/>
        </authorList>
    </citation>
    <scope>NUCLEOTIDE SEQUENCE</scope>
    <source>
        <strain evidence="3">DSM 25523</strain>
    </source>
</reference>
<dbReference type="Pfam" id="PF07833">
    <property type="entry name" value="Cu_amine_oxidN1"/>
    <property type="match status" value="1"/>
</dbReference>
<feature type="chain" id="PRO_5037551322" description="Copper amine oxidase-like N-terminal domain-containing protein" evidence="1">
    <location>
        <begin position="26"/>
        <end position="578"/>
    </location>
</feature>
<dbReference type="SUPFAM" id="SSF55383">
    <property type="entry name" value="Copper amine oxidase, domain N"/>
    <property type="match status" value="1"/>
</dbReference>
<evidence type="ECO:0000313" key="3">
    <source>
        <dbReference type="EMBL" id="MBM7588680.1"/>
    </source>
</evidence>
<feature type="domain" description="Copper amine oxidase-like N-terminal" evidence="2">
    <location>
        <begin position="469"/>
        <end position="576"/>
    </location>
</feature>
<sequence length="578" mass="62886">MLQVKKTGMLFLVMFILLTAGAGIAQTSAMDLATVRTTVTDQFQPEWGGLFVDDDQLKGTVLVDEQRGDDIILSFEGKANEQNGQLPLIRAGEASDAVTDISYAKKEIDTAEGTAAIDAKRITFAIPLKQLPVAAGTYFVQAGDGTGQAAFGTRLYTKAVVIEIPVSQSVFPGTISLTKTGAVQITIHSAAVEDDARFYLVVVDEDDEEVKRIAFRPERPTISANDLTLPAGNYTMYLEMDSKDNEVDSNRITFVVPVANKLEPIPNGKDFPGKILLKEDGSIQLTLTMTSPYEQAVFYLLVLNEEEQVVKRIKLTSDSSRLRLDQYALRAGTYELVLEMVLNGETYRSTPVKWKASGTATGTFPIASGQAFPGGILLNGNGTISIAVDWQDSYSGYTVYLLVYDFAGDLLKRIPHDLDKPNVSIKDLSKITGGYTVLIEIADPQSGLSARSVPVFVPVNTSKHIVVFINGQLQTFSKPPIEINGRTLVPLRAIFEALGAKVDWDEATQTVTATKDNNTIKLTIGSKIAYKNGEKIYLDVPAQLLNGDTTMVPIRFVSEALGAKVGWDAYTQSVLITQ</sequence>
<accession>A0A938XVW9</accession>
<dbReference type="EMBL" id="JAFBEB010000001">
    <property type="protein sequence ID" value="MBM7588680.1"/>
    <property type="molecule type" value="Genomic_DNA"/>
</dbReference>
<proteinExistence type="predicted"/>
<evidence type="ECO:0000259" key="2">
    <source>
        <dbReference type="Pfam" id="PF07833"/>
    </source>
</evidence>
<dbReference type="Gene3D" id="3.30.457.10">
    <property type="entry name" value="Copper amine oxidase-like, N-terminal domain"/>
    <property type="match status" value="1"/>
</dbReference>
<gene>
    <name evidence="3" type="ORF">JOD01_000266</name>
</gene>
<dbReference type="InterPro" id="IPR036582">
    <property type="entry name" value="Mao_N_sf"/>
</dbReference>
<dbReference type="RefSeq" id="WP_204516413.1">
    <property type="nucleotide sequence ID" value="NZ_BAABIN010000009.1"/>
</dbReference>
<name>A0A938XVW9_9BACL</name>
<feature type="signal peptide" evidence="1">
    <location>
        <begin position="1"/>
        <end position="25"/>
    </location>
</feature>